<comment type="caution">
    <text evidence="2">The sequence shown here is derived from an EMBL/GenBank/DDBJ whole genome shotgun (WGS) entry which is preliminary data.</text>
</comment>
<dbReference type="AlphaFoldDB" id="A0A4Q2D8K6"/>
<evidence type="ECO:0000256" key="1">
    <source>
        <dbReference type="SAM" id="MobiDB-lite"/>
    </source>
</evidence>
<dbReference type="EMBL" id="SDEE01000573">
    <property type="protein sequence ID" value="RXW15262.1"/>
    <property type="molecule type" value="Genomic_DNA"/>
</dbReference>
<dbReference type="STRING" id="2316362.A0A4Q2D8K6"/>
<protein>
    <submittedName>
        <fullName evidence="2">Uncharacterized protein</fullName>
    </submittedName>
</protein>
<dbReference type="Proteomes" id="UP000290288">
    <property type="component" value="Unassembled WGS sequence"/>
</dbReference>
<accession>A0A4Q2D8K6</accession>
<proteinExistence type="predicted"/>
<feature type="non-terminal residue" evidence="2">
    <location>
        <position position="171"/>
    </location>
</feature>
<organism evidence="2 3">
    <name type="scientific">Candolleomyces aberdarensis</name>
    <dbReference type="NCBI Taxonomy" id="2316362"/>
    <lineage>
        <taxon>Eukaryota</taxon>
        <taxon>Fungi</taxon>
        <taxon>Dikarya</taxon>
        <taxon>Basidiomycota</taxon>
        <taxon>Agaricomycotina</taxon>
        <taxon>Agaricomycetes</taxon>
        <taxon>Agaricomycetidae</taxon>
        <taxon>Agaricales</taxon>
        <taxon>Agaricineae</taxon>
        <taxon>Psathyrellaceae</taxon>
        <taxon>Candolleomyces</taxon>
    </lineage>
</organism>
<reference evidence="2 3" key="1">
    <citation type="submission" date="2019-01" db="EMBL/GenBank/DDBJ databases">
        <title>Draft genome sequence of Psathyrella aberdarensis IHI B618.</title>
        <authorList>
            <person name="Buettner E."/>
            <person name="Kellner H."/>
        </authorList>
    </citation>
    <scope>NUCLEOTIDE SEQUENCE [LARGE SCALE GENOMIC DNA]</scope>
    <source>
        <strain evidence="2 3">IHI B618</strain>
    </source>
</reference>
<name>A0A4Q2D8K6_9AGAR</name>
<dbReference type="OrthoDB" id="10657356at2759"/>
<feature type="compositionally biased region" description="Acidic residues" evidence="1">
    <location>
        <begin position="73"/>
        <end position="92"/>
    </location>
</feature>
<keyword evidence="3" id="KW-1185">Reference proteome</keyword>
<evidence type="ECO:0000313" key="2">
    <source>
        <dbReference type="EMBL" id="RXW15262.1"/>
    </source>
</evidence>
<sequence length="171" mass="17023">MSDSASAGNLDRFQVPSVPLNWSMYQLLATLMETIDERHCMLGDRNEDGLVTEVCSVCMGLGINLVVGPPPSDVDDGESGDDDGDSDDDDDAPAAGPSGVGAAGATTAPTTTTTTTTTTTAPAPTTTTTTNTNTGAFVNHAPSNVAATTNTAAAGQAGVVNPVPPPTAAGN</sequence>
<evidence type="ECO:0000313" key="3">
    <source>
        <dbReference type="Proteomes" id="UP000290288"/>
    </source>
</evidence>
<gene>
    <name evidence="2" type="ORF">EST38_g10595</name>
</gene>
<feature type="compositionally biased region" description="Low complexity" evidence="1">
    <location>
        <begin position="103"/>
        <end position="136"/>
    </location>
</feature>
<feature type="region of interest" description="Disordered" evidence="1">
    <location>
        <begin position="68"/>
        <end position="143"/>
    </location>
</feature>